<dbReference type="EMBL" id="JABMIG020000133">
    <property type="protein sequence ID" value="KAL3790098.1"/>
    <property type="molecule type" value="Genomic_DNA"/>
</dbReference>
<comment type="caution">
    <text evidence="6">The sequence shown here is derived from an EMBL/GenBank/DDBJ whole genome shotgun (WGS) entry which is preliminary data.</text>
</comment>
<organism evidence="6 7">
    <name type="scientific">Cyclotella cryptica</name>
    <dbReference type="NCBI Taxonomy" id="29204"/>
    <lineage>
        <taxon>Eukaryota</taxon>
        <taxon>Sar</taxon>
        <taxon>Stramenopiles</taxon>
        <taxon>Ochrophyta</taxon>
        <taxon>Bacillariophyta</taxon>
        <taxon>Coscinodiscophyceae</taxon>
        <taxon>Thalassiosirophycidae</taxon>
        <taxon>Stephanodiscales</taxon>
        <taxon>Stephanodiscaceae</taxon>
        <taxon>Cyclotella</taxon>
    </lineage>
</organism>
<dbReference type="Proteomes" id="UP001516023">
    <property type="component" value="Unassembled WGS sequence"/>
</dbReference>
<gene>
    <name evidence="6" type="ORF">HJC23_013609</name>
</gene>
<name>A0ABD3PQI4_9STRA</name>
<comment type="similarity">
    <text evidence="1">Belongs to the ANT/ATPSC lysine N-methyltransferase family.</text>
</comment>
<dbReference type="SUPFAM" id="SSF53335">
    <property type="entry name" value="S-adenosyl-L-methionine-dependent methyltransferases"/>
    <property type="match status" value="1"/>
</dbReference>
<sequence>MPLSEAGMSVSIMMAQEHHFPVSKLKLQRHSSCNNYQSRRNSGHSQAKNRLGPYNLTHPSAQAKALELLNLRSSDVFFDLGCSDGRILIMALQASIDREIEERRKLLLAKSSKQGMIFDILRCDERNEDCLMGECLHIKRRNKLRGNNAAAGPPLSLQYCYSAPSILSGSLDMGGHRRNLSFENCSVPHLMRNSSNDSDFDDVLDELSDDELNHAAVDPPRNSSWQTAPTPDIAQDNTSPITPLMSNRKVFKSDDSPGLSKPPLVTEDNEVTIEYDDRVGMEVNGVIEELGEWKPFHLPSDMDGDQDEDTFVREELRCVGIEFDESLVDRARTNVEKSLSKYRNNSFCTDPDSLSNRVYIRWGDILDEWVRDFNIDGTKTVDQLTLLNDATAVFVYLSPEGLKKVKPLLFEAALRRRRIQREMGESKRCDGVQQWKDLLKQQHRFQPEIVDELLEVEEALPLDTITHHKGHQSRISDITNYDFDSRTDSDLRYRANSGSFDQGKDGAVDNFVVGSPATNMQSSVSSLLTSTSTLVSPFRVVSYLHPIPGWTATRVDRSSFGSCPLFYYEDVDLQDR</sequence>
<dbReference type="InterPro" id="IPR026170">
    <property type="entry name" value="FAM173A/B"/>
</dbReference>
<dbReference type="PANTHER" id="PTHR13610:SF20">
    <property type="entry name" value="METHYLTRANSFERASE DOMAIN-CONTAINING PROTEIN"/>
    <property type="match status" value="1"/>
</dbReference>
<feature type="compositionally biased region" description="Polar residues" evidence="5">
    <location>
        <begin position="221"/>
        <end position="245"/>
    </location>
</feature>
<evidence type="ECO:0000256" key="5">
    <source>
        <dbReference type="SAM" id="MobiDB-lite"/>
    </source>
</evidence>
<evidence type="ECO:0000256" key="2">
    <source>
        <dbReference type="ARBA" id="ARBA00022603"/>
    </source>
</evidence>
<accession>A0ABD3PQI4</accession>
<dbReference type="InterPro" id="IPR029063">
    <property type="entry name" value="SAM-dependent_MTases_sf"/>
</dbReference>
<protein>
    <recommendedName>
        <fullName evidence="8">RNA methyltransferase</fullName>
    </recommendedName>
</protein>
<evidence type="ECO:0000313" key="6">
    <source>
        <dbReference type="EMBL" id="KAL3790098.1"/>
    </source>
</evidence>
<evidence type="ECO:0000256" key="4">
    <source>
        <dbReference type="ARBA" id="ARBA00022691"/>
    </source>
</evidence>
<keyword evidence="7" id="KW-1185">Reference proteome</keyword>
<feature type="region of interest" description="Disordered" evidence="5">
    <location>
        <begin position="33"/>
        <end position="52"/>
    </location>
</feature>
<dbReference type="GO" id="GO:0016279">
    <property type="term" value="F:protein-lysine N-methyltransferase activity"/>
    <property type="evidence" value="ECO:0007669"/>
    <property type="project" value="UniProtKB-ARBA"/>
</dbReference>
<evidence type="ECO:0000313" key="7">
    <source>
        <dbReference type="Proteomes" id="UP001516023"/>
    </source>
</evidence>
<reference evidence="6 7" key="1">
    <citation type="journal article" date="2020" name="G3 (Bethesda)">
        <title>Improved Reference Genome for Cyclotella cryptica CCMP332, a Model for Cell Wall Morphogenesis, Salinity Adaptation, and Lipid Production in Diatoms (Bacillariophyta).</title>
        <authorList>
            <person name="Roberts W.R."/>
            <person name="Downey K.M."/>
            <person name="Ruck E.C."/>
            <person name="Traller J.C."/>
            <person name="Alverson A.J."/>
        </authorList>
    </citation>
    <scope>NUCLEOTIDE SEQUENCE [LARGE SCALE GENOMIC DNA]</scope>
    <source>
        <strain evidence="6 7">CCMP332</strain>
    </source>
</reference>
<dbReference type="Gene3D" id="3.40.50.150">
    <property type="entry name" value="Vaccinia Virus protein VP39"/>
    <property type="match status" value="2"/>
</dbReference>
<dbReference type="PANTHER" id="PTHR13610">
    <property type="entry name" value="METHYLTRANSFERASE DOMAIN-CONTAINING PROTEIN"/>
    <property type="match status" value="1"/>
</dbReference>
<proteinExistence type="inferred from homology"/>
<feature type="compositionally biased region" description="Polar residues" evidence="5">
    <location>
        <begin position="33"/>
        <end position="48"/>
    </location>
</feature>
<feature type="region of interest" description="Disordered" evidence="5">
    <location>
        <begin position="213"/>
        <end position="265"/>
    </location>
</feature>
<dbReference type="GO" id="GO:0032259">
    <property type="term" value="P:methylation"/>
    <property type="evidence" value="ECO:0007669"/>
    <property type="project" value="UniProtKB-KW"/>
</dbReference>
<keyword evidence="2" id="KW-0489">Methyltransferase</keyword>
<evidence type="ECO:0000256" key="3">
    <source>
        <dbReference type="ARBA" id="ARBA00022679"/>
    </source>
</evidence>
<evidence type="ECO:0008006" key="8">
    <source>
        <dbReference type="Google" id="ProtNLM"/>
    </source>
</evidence>
<evidence type="ECO:0000256" key="1">
    <source>
        <dbReference type="ARBA" id="ARBA00010633"/>
    </source>
</evidence>
<keyword evidence="4" id="KW-0949">S-adenosyl-L-methionine</keyword>
<keyword evidence="3" id="KW-0808">Transferase</keyword>
<dbReference type="AlphaFoldDB" id="A0ABD3PQI4"/>